<keyword evidence="2" id="KW-1185">Reference proteome</keyword>
<evidence type="ECO:0000313" key="1">
    <source>
        <dbReference type="EMBL" id="AWB96326.1"/>
    </source>
</evidence>
<protein>
    <recommendedName>
        <fullName evidence="3">LGFP repeat-containing protein</fullName>
    </recommendedName>
</protein>
<organism evidence="1 2">
    <name type="scientific">Agromyces badenianii</name>
    <dbReference type="NCBI Taxonomy" id="2080742"/>
    <lineage>
        <taxon>Bacteria</taxon>
        <taxon>Bacillati</taxon>
        <taxon>Actinomycetota</taxon>
        <taxon>Actinomycetes</taxon>
        <taxon>Micrococcales</taxon>
        <taxon>Microbacteriaceae</taxon>
        <taxon>Agromyces</taxon>
    </lineage>
</organism>
<dbReference type="EMBL" id="CP028913">
    <property type="protein sequence ID" value="AWB96326.1"/>
    <property type="molecule type" value="Genomic_DNA"/>
</dbReference>
<gene>
    <name evidence="1" type="ORF">DCE93_12260</name>
</gene>
<proteinExistence type="predicted"/>
<sequence length="240" mass="26223">MNEQLTRPTRHGDALPARRELRSAHLDRALSWSDFRTAVRYDPANRLLLAVPAISAKHAEHPWLGEATAPHTRIGVGEMYRRDFERGGVYWSERTGAHEVHGLIAEHWQAVGAEASFLGFPTTDEQPLRASESGARIAGGFAHFEGGSIYWTPVHGPAIVYGMVRDIWALLGWERSPLGMPVGDVELDPESGLLHGEFEHGRVEWSSSTGPVVVIGAGESLPGAGRDTLDRIRPDFAPGA</sequence>
<dbReference type="OrthoDB" id="9763050at2"/>
<dbReference type="KEGG" id="agm:DCE93_12260"/>
<accession>A0A2S0WYC7</accession>
<dbReference type="Pfam" id="PF08310">
    <property type="entry name" value="LGFP"/>
    <property type="match status" value="2"/>
</dbReference>
<dbReference type="Proteomes" id="UP000244729">
    <property type="component" value="Chromosome"/>
</dbReference>
<reference evidence="1 2" key="1">
    <citation type="submission" date="2018-04" db="EMBL/GenBank/DDBJ databases">
        <authorList>
            <person name="Li J."/>
        </authorList>
    </citation>
    <scope>NUCLEOTIDE SEQUENCE [LARGE SCALE GENOMIC DNA]</scope>
    <source>
        <strain evidence="2">30A</strain>
    </source>
</reference>
<dbReference type="AlphaFoldDB" id="A0A2S0WYC7"/>
<dbReference type="RefSeq" id="WP_108596125.1">
    <property type="nucleotide sequence ID" value="NZ_CP028913.1"/>
</dbReference>
<name>A0A2S0WYC7_9MICO</name>
<dbReference type="InterPro" id="IPR013207">
    <property type="entry name" value="LGFP"/>
</dbReference>
<evidence type="ECO:0000313" key="2">
    <source>
        <dbReference type="Proteomes" id="UP000244729"/>
    </source>
</evidence>
<evidence type="ECO:0008006" key="3">
    <source>
        <dbReference type="Google" id="ProtNLM"/>
    </source>
</evidence>